<dbReference type="Proteomes" id="UP000886523">
    <property type="component" value="Unassembled WGS sequence"/>
</dbReference>
<comment type="caution">
    <text evidence="2">The sequence shown here is derived from an EMBL/GenBank/DDBJ whole genome shotgun (WGS) entry which is preliminary data.</text>
</comment>
<sequence length="149" mass="16816">MRDSDMESFVNCDRTYDLCRTLAQPPNNSKAGPGIVHIHKELILPRGDLTASRRTSWETTAMLITFICDPFRSSRFSSGLTDSFNRGIAILFSSDGPKDDVVSNERARWRMKTPPGQIVQVRYMWMYGEMLLILGSYFMASSDSPLAPV</sequence>
<keyword evidence="1" id="KW-1133">Transmembrane helix</keyword>
<protein>
    <submittedName>
        <fullName evidence="2">Uncharacterized protein</fullName>
    </submittedName>
</protein>
<feature type="transmembrane region" description="Helical" evidence="1">
    <location>
        <begin position="121"/>
        <end position="140"/>
    </location>
</feature>
<organism evidence="2 3">
    <name type="scientific">Hydnum rufescens UP504</name>
    <dbReference type="NCBI Taxonomy" id="1448309"/>
    <lineage>
        <taxon>Eukaryota</taxon>
        <taxon>Fungi</taxon>
        <taxon>Dikarya</taxon>
        <taxon>Basidiomycota</taxon>
        <taxon>Agaricomycotina</taxon>
        <taxon>Agaricomycetes</taxon>
        <taxon>Cantharellales</taxon>
        <taxon>Hydnaceae</taxon>
        <taxon>Hydnum</taxon>
    </lineage>
</organism>
<evidence type="ECO:0000313" key="3">
    <source>
        <dbReference type="Proteomes" id="UP000886523"/>
    </source>
</evidence>
<proteinExistence type="predicted"/>
<evidence type="ECO:0000256" key="1">
    <source>
        <dbReference type="SAM" id="Phobius"/>
    </source>
</evidence>
<dbReference type="EMBL" id="MU128932">
    <property type="protein sequence ID" value="KAF9517320.1"/>
    <property type="molecule type" value="Genomic_DNA"/>
</dbReference>
<dbReference type="AlphaFoldDB" id="A0A9P6B5I2"/>
<keyword evidence="1" id="KW-0472">Membrane</keyword>
<keyword evidence="1" id="KW-0812">Transmembrane</keyword>
<keyword evidence="3" id="KW-1185">Reference proteome</keyword>
<gene>
    <name evidence="2" type="ORF">BS47DRAFT_522089</name>
</gene>
<name>A0A9P6B5I2_9AGAM</name>
<reference evidence="2" key="1">
    <citation type="journal article" date="2020" name="Nat. Commun.">
        <title>Large-scale genome sequencing of mycorrhizal fungi provides insights into the early evolution of symbiotic traits.</title>
        <authorList>
            <person name="Miyauchi S."/>
            <person name="Kiss E."/>
            <person name="Kuo A."/>
            <person name="Drula E."/>
            <person name="Kohler A."/>
            <person name="Sanchez-Garcia M."/>
            <person name="Morin E."/>
            <person name="Andreopoulos B."/>
            <person name="Barry K.W."/>
            <person name="Bonito G."/>
            <person name="Buee M."/>
            <person name="Carver A."/>
            <person name="Chen C."/>
            <person name="Cichocki N."/>
            <person name="Clum A."/>
            <person name="Culley D."/>
            <person name="Crous P.W."/>
            <person name="Fauchery L."/>
            <person name="Girlanda M."/>
            <person name="Hayes R.D."/>
            <person name="Keri Z."/>
            <person name="LaButti K."/>
            <person name="Lipzen A."/>
            <person name="Lombard V."/>
            <person name="Magnuson J."/>
            <person name="Maillard F."/>
            <person name="Murat C."/>
            <person name="Nolan M."/>
            <person name="Ohm R.A."/>
            <person name="Pangilinan J."/>
            <person name="Pereira M.F."/>
            <person name="Perotto S."/>
            <person name="Peter M."/>
            <person name="Pfister S."/>
            <person name="Riley R."/>
            <person name="Sitrit Y."/>
            <person name="Stielow J.B."/>
            <person name="Szollosi G."/>
            <person name="Zifcakova L."/>
            <person name="Stursova M."/>
            <person name="Spatafora J.W."/>
            <person name="Tedersoo L."/>
            <person name="Vaario L.M."/>
            <person name="Yamada A."/>
            <person name="Yan M."/>
            <person name="Wang P."/>
            <person name="Xu J."/>
            <person name="Bruns T."/>
            <person name="Baldrian P."/>
            <person name="Vilgalys R."/>
            <person name="Dunand C."/>
            <person name="Henrissat B."/>
            <person name="Grigoriev I.V."/>
            <person name="Hibbett D."/>
            <person name="Nagy L.G."/>
            <person name="Martin F.M."/>
        </authorList>
    </citation>
    <scope>NUCLEOTIDE SEQUENCE</scope>
    <source>
        <strain evidence="2">UP504</strain>
    </source>
</reference>
<evidence type="ECO:0000313" key="2">
    <source>
        <dbReference type="EMBL" id="KAF9517320.1"/>
    </source>
</evidence>
<accession>A0A9P6B5I2</accession>